<sequence length="106" mass="11175">MLPSDSNPPCCPVVVQARCCDWALPLALMLGDTLVAPLVATPAALDKLMQWALTECPGYVGLLRQVQGRGSDTPSNGMVAQRSPMQPRRAAATVVTEGPEEGCRVA</sequence>
<reference evidence="2 3" key="1">
    <citation type="journal article" date="2020" name="Cell">
        <title>Large-Scale Comparative Analyses of Tick Genomes Elucidate Their Genetic Diversity and Vector Capacities.</title>
        <authorList>
            <consortium name="Tick Genome and Microbiome Consortium (TIGMIC)"/>
            <person name="Jia N."/>
            <person name="Wang J."/>
            <person name="Shi W."/>
            <person name="Du L."/>
            <person name="Sun Y."/>
            <person name="Zhan W."/>
            <person name="Jiang J.F."/>
            <person name="Wang Q."/>
            <person name="Zhang B."/>
            <person name="Ji P."/>
            <person name="Bell-Sakyi L."/>
            <person name="Cui X.M."/>
            <person name="Yuan T.T."/>
            <person name="Jiang B.G."/>
            <person name="Yang W.F."/>
            <person name="Lam T.T."/>
            <person name="Chang Q.C."/>
            <person name="Ding S.J."/>
            <person name="Wang X.J."/>
            <person name="Zhu J.G."/>
            <person name="Ruan X.D."/>
            <person name="Zhao L."/>
            <person name="Wei J.T."/>
            <person name="Ye R.Z."/>
            <person name="Que T.C."/>
            <person name="Du C.H."/>
            <person name="Zhou Y.H."/>
            <person name="Cheng J.X."/>
            <person name="Dai P.F."/>
            <person name="Guo W.B."/>
            <person name="Han X.H."/>
            <person name="Huang E.J."/>
            <person name="Li L.F."/>
            <person name="Wei W."/>
            <person name="Gao Y.C."/>
            <person name="Liu J.Z."/>
            <person name="Shao H.Z."/>
            <person name="Wang X."/>
            <person name="Wang C.C."/>
            <person name="Yang T.C."/>
            <person name="Huo Q.B."/>
            <person name="Li W."/>
            <person name="Chen H.Y."/>
            <person name="Chen S.E."/>
            <person name="Zhou L.G."/>
            <person name="Ni X.B."/>
            <person name="Tian J.H."/>
            <person name="Sheng Y."/>
            <person name="Liu T."/>
            <person name="Pan Y.S."/>
            <person name="Xia L.Y."/>
            <person name="Li J."/>
            <person name="Zhao F."/>
            <person name="Cao W.C."/>
        </authorList>
    </citation>
    <scope>NUCLEOTIDE SEQUENCE [LARGE SCALE GENOMIC DNA]</scope>
    <source>
        <strain evidence="2">HaeL-2018</strain>
    </source>
</reference>
<dbReference type="VEuPathDB" id="VectorBase:HLOH_048566"/>
<dbReference type="AlphaFoldDB" id="A0A9J6GYX7"/>
<proteinExistence type="predicted"/>
<feature type="region of interest" description="Disordered" evidence="1">
    <location>
        <begin position="70"/>
        <end position="106"/>
    </location>
</feature>
<evidence type="ECO:0000313" key="2">
    <source>
        <dbReference type="EMBL" id="KAH9383639.1"/>
    </source>
</evidence>
<evidence type="ECO:0000313" key="3">
    <source>
        <dbReference type="Proteomes" id="UP000821853"/>
    </source>
</evidence>
<dbReference type="OrthoDB" id="67540at2759"/>
<name>A0A9J6GYX7_HAELO</name>
<comment type="caution">
    <text evidence="2">The sequence shown here is derived from an EMBL/GenBank/DDBJ whole genome shotgun (WGS) entry which is preliminary data.</text>
</comment>
<keyword evidence="3" id="KW-1185">Reference proteome</keyword>
<organism evidence="2 3">
    <name type="scientific">Haemaphysalis longicornis</name>
    <name type="common">Bush tick</name>
    <dbReference type="NCBI Taxonomy" id="44386"/>
    <lineage>
        <taxon>Eukaryota</taxon>
        <taxon>Metazoa</taxon>
        <taxon>Ecdysozoa</taxon>
        <taxon>Arthropoda</taxon>
        <taxon>Chelicerata</taxon>
        <taxon>Arachnida</taxon>
        <taxon>Acari</taxon>
        <taxon>Parasitiformes</taxon>
        <taxon>Ixodida</taxon>
        <taxon>Ixodoidea</taxon>
        <taxon>Ixodidae</taxon>
        <taxon>Haemaphysalinae</taxon>
        <taxon>Haemaphysalis</taxon>
    </lineage>
</organism>
<dbReference type="Proteomes" id="UP000821853">
    <property type="component" value="Unassembled WGS sequence"/>
</dbReference>
<accession>A0A9J6GYX7</accession>
<protein>
    <submittedName>
        <fullName evidence="2">Uncharacterized protein</fullName>
    </submittedName>
</protein>
<dbReference type="EMBL" id="JABSTR010001215">
    <property type="protein sequence ID" value="KAH9383639.1"/>
    <property type="molecule type" value="Genomic_DNA"/>
</dbReference>
<gene>
    <name evidence="2" type="ORF">HPB48_025332</name>
</gene>
<evidence type="ECO:0000256" key="1">
    <source>
        <dbReference type="SAM" id="MobiDB-lite"/>
    </source>
</evidence>